<dbReference type="InterPro" id="IPR002068">
    <property type="entry name" value="A-crystallin/Hsp20_dom"/>
</dbReference>
<evidence type="ECO:0000313" key="6">
    <source>
        <dbReference type="Proteomes" id="UP001172102"/>
    </source>
</evidence>
<comment type="caution">
    <text evidence="5">The sequence shown here is derived from an EMBL/GenBank/DDBJ whole genome shotgun (WGS) entry which is preliminary data.</text>
</comment>
<protein>
    <submittedName>
        <fullName evidence="5">HSP20-like chaperone</fullName>
    </submittedName>
</protein>
<dbReference type="PROSITE" id="PS01031">
    <property type="entry name" value="SHSP"/>
    <property type="match status" value="1"/>
</dbReference>
<dbReference type="Pfam" id="PF00011">
    <property type="entry name" value="HSP20"/>
    <property type="match status" value="1"/>
</dbReference>
<keyword evidence="1" id="KW-0346">Stress response</keyword>
<evidence type="ECO:0000256" key="2">
    <source>
        <dbReference type="PROSITE-ProRule" id="PRU00285"/>
    </source>
</evidence>
<dbReference type="PANTHER" id="PTHR11527">
    <property type="entry name" value="HEAT-SHOCK PROTEIN 20 FAMILY MEMBER"/>
    <property type="match status" value="1"/>
</dbReference>
<dbReference type="EMBL" id="JAUKUA010000002">
    <property type="protein sequence ID" value="KAK0725098.1"/>
    <property type="molecule type" value="Genomic_DNA"/>
</dbReference>
<sequence>MDMLPAAITSNPTFGPLLRLLEEIEKGGSHHGCQHRQHTMHPHFDLLELPAAFRLYAELPGVKKEDVVIELTDPKTLVIKGTVQHSYRTRTAGGAGETDDPALLISERGAGSFTRTAKLPVEVAREGITASLEDGVLVVTIPKPAEDVSRAQRIEIR</sequence>
<name>A0AA40AZZ0_9PEZI</name>
<reference evidence="5" key="1">
    <citation type="submission" date="2023-06" db="EMBL/GenBank/DDBJ databases">
        <title>Genome-scale phylogeny and comparative genomics of the fungal order Sordariales.</title>
        <authorList>
            <consortium name="Lawrence Berkeley National Laboratory"/>
            <person name="Hensen N."/>
            <person name="Bonometti L."/>
            <person name="Westerberg I."/>
            <person name="Brannstrom I.O."/>
            <person name="Guillou S."/>
            <person name="Cros-Aarteil S."/>
            <person name="Calhoun S."/>
            <person name="Haridas S."/>
            <person name="Kuo A."/>
            <person name="Mondo S."/>
            <person name="Pangilinan J."/>
            <person name="Riley R."/>
            <person name="Labutti K."/>
            <person name="Andreopoulos B."/>
            <person name="Lipzen A."/>
            <person name="Chen C."/>
            <person name="Yanf M."/>
            <person name="Daum C."/>
            <person name="Ng V."/>
            <person name="Clum A."/>
            <person name="Steindorff A."/>
            <person name="Ohm R."/>
            <person name="Martin F."/>
            <person name="Silar P."/>
            <person name="Natvig D."/>
            <person name="Lalanne C."/>
            <person name="Gautier V."/>
            <person name="Ament-Velasquez S.L."/>
            <person name="Kruys A."/>
            <person name="Hutchinson M.I."/>
            <person name="Powell A.J."/>
            <person name="Barry K."/>
            <person name="Miller A.N."/>
            <person name="Grigoriev I.V."/>
            <person name="Debuchy R."/>
            <person name="Gladieux P."/>
            <person name="Thoren M.H."/>
            <person name="Johannesson H."/>
        </authorList>
    </citation>
    <scope>NUCLEOTIDE SEQUENCE</scope>
    <source>
        <strain evidence="5">SMH4607-1</strain>
    </source>
</reference>
<evidence type="ECO:0000256" key="3">
    <source>
        <dbReference type="RuleBase" id="RU003616"/>
    </source>
</evidence>
<dbReference type="InterPro" id="IPR008978">
    <property type="entry name" value="HSP20-like_chaperone"/>
</dbReference>
<evidence type="ECO:0000256" key="1">
    <source>
        <dbReference type="ARBA" id="ARBA00023016"/>
    </source>
</evidence>
<evidence type="ECO:0000259" key="4">
    <source>
        <dbReference type="PROSITE" id="PS01031"/>
    </source>
</evidence>
<gene>
    <name evidence="5" type="ORF">B0H67DRAFT_569568</name>
</gene>
<accession>A0AA40AZZ0</accession>
<dbReference type="InterPro" id="IPR031107">
    <property type="entry name" value="Small_HSP"/>
</dbReference>
<dbReference type="CDD" id="cd06464">
    <property type="entry name" value="ACD_sHsps-like"/>
    <property type="match status" value="1"/>
</dbReference>
<comment type="similarity">
    <text evidence="2 3">Belongs to the small heat shock protein (HSP20) family.</text>
</comment>
<dbReference type="SUPFAM" id="SSF49764">
    <property type="entry name" value="HSP20-like chaperones"/>
    <property type="match status" value="1"/>
</dbReference>
<dbReference type="AlphaFoldDB" id="A0AA40AZZ0"/>
<organism evidence="5 6">
    <name type="scientific">Lasiosphaeris hirsuta</name>
    <dbReference type="NCBI Taxonomy" id="260670"/>
    <lineage>
        <taxon>Eukaryota</taxon>
        <taxon>Fungi</taxon>
        <taxon>Dikarya</taxon>
        <taxon>Ascomycota</taxon>
        <taxon>Pezizomycotina</taxon>
        <taxon>Sordariomycetes</taxon>
        <taxon>Sordariomycetidae</taxon>
        <taxon>Sordariales</taxon>
        <taxon>Lasiosphaeriaceae</taxon>
        <taxon>Lasiosphaeris</taxon>
    </lineage>
</organism>
<evidence type="ECO:0000313" key="5">
    <source>
        <dbReference type="EMBL" id="KAK0725098.1"/>
    </source>
</evidence>
<dbReference type="Proteomes" id="UP001172102">
    <property type="component" value="Unassembled WGS sequence"/>
</dbReference>
<keyword evidence="6" id="KW-1185">Reference proteome</keyword>
<proteinExistence type="inferred from homology"/>
<dbReference type="Gene3D" id="2.60.40.790">
    <property type="match status" value="1"/>
</dbReference>
<feature type="domain" description="SHSP" evidence="4">
    <location>
        <begin position="35"/>
        <end position="157"/>
    </location>
</feature>